<evidence type="ECO:0000313" key="3">
    <source>
        <dbReference type="EMBL" id="AKT42992.1"/>
    </source>
</evidence>
<proteinExistence type="predicted"/>
<feature type="region of interest" description="Disordered" evidence="1">
    <location>
        <begin position="155"/>
        <end position="178"/>
    </location>
</feature>
<feature type="region of interest" description="Disordered" evidence="1">
    <location>
        <begin position="63"/>
        <end position="100"/>
    </location>
</feature>
<evidence type="ECO:0000313" key="4">
    <source>
        <dbReference type="Proteomes" id="UP000067626"/>
    </source>
</evidence>
<dbReference type="InterPro" id="IPR011335">
    <property type="entry name" value="Restrct_endonuc-II-like"/>
</dbReference>
<feature type="compositionally biased region" description="Polar residues" evidence="1">
    <location>
        <begin position="155"/>
        <end position="168"/>
    </location>
</feature>
<feature type="domain" description="Putative restriction endonuclease" evidence="2">
    <location>
        <begin position="3"/>
        <end position="42"/>
    </location>
</feature>
<organism evidence="3 4">
    <name type="scientific">Chondromyces crocatus</name>
    <dbReference type="NCBI Taxonomy" id="52"/>
    <lineage>
        <taxon>Bacteria</taxon>
        <taxon>Pseudomonadati</taxon>
        <taxon>Myxococcota</taxon>
        <taxon>Polyangia</taxon>
        <taxon>Polyangiales</taxon>
        <taxon>Polyangiaceae</taxon>
        <taxon>Chondromyces</taxon>
    </lineage>
</organism>
<feature type="compositionally biased region" description="Basic and acidic residues" evidence="1">
    <location>
        <begin position="84"/>
        <end position="96"/>
    </location>
</feature>
<dbReference type="AlphaFoldDB" id="A0A0K1EQR1"/>
<dbReference type="InterPro" id="IPR008538">
    <property type="entry name" value="Uma2"/>
</dbReference>
<dbReference type="OrthoDB" id="5518193at2"/>
<dbReference type="SUPFAM" id="SSF52980">
    <property type="entry name" value="Restriction endonuclease-like"/>
    <property type="match status" value="1"/>
</dbReference>
<dbReference type="Proteomes" id="UP000067626">
    <property type="component" value="Chromosome"/>
</dbReference>
<evidence type="ECO:0000259" key="2">
    <source>
        <dbReference type="Pfam" id="PF05685"/>
    </source>
</evidence>
<reference evidence="3 4" key="1">
    <citation type="submission" date="2015-07" db="EMBL/GenBank/DDBJ databases">
        <title>Genome analysis of myxobacterium Chondromyces crocatus Cm c5 reveals a high potential for natural compound synthesis and the genetic basis for the loss of fruiting body formation.</title>
        <authorList>
            <person name="Zaburannyi N."/>
            <person name="Bunk B."/>
            <person name="Maier J."/>
            <person name="Overmann J."/>
            <person name="Mueller R."/>
        </authorList>
    </citation>
    <scope>NUCLEOTIDE SEQUENCE [LARGE SCALE GENOMIC DNA]</scope>
    <source>
        <strain evidence="3 4">Cm c5</strain>
    </source>
</reference>
<dbReference type="EMBL" id="CP012159">
    <property type="protein sequence ID" value="AKT42992.1"/>
    <property type="molecule type" value="Genomic_DNA"/>
</dbReference>
<name>A0A0K1EQR1_CHOCO</name>
<accession>A0A0K1EQR1</accession>
<protein>
    <recommendedName>
        <fullName evidence="2">Putative restriction endonuclease domain-containing protein</fullName>
    </recommendedName>
</protein>
<keyword evidence="4" id="KW-1185">Reference proteome</keyword>
<dbReference type="CDD" id="cd06260">
    <property type="entry name" value="DUF820-like"/>
    <property type="match status" value="1"/>
</dbReference>
<evidence type="ECO:0000256" key="1">
    <source>
        <dbReference type="SAM" id="MobiDB-lite"/>
    </source>
</evidence>
<sequence length="178" mass="19776">MPRLPREAHFTLPPDWICEILSASTAGHDRLGKMPVYAAAGVSWATRRCAPCPSTPWRSTWGRCGQTRTSRRGDHSVQTSPVRVRRDHDPGRDRAGARTRTLRSQRQTAVNASHALAADRFAFTVPPPPPSATTYWPFAAFNAQSDPFGWRSRTKVSQTLRTRRSAFTSRPPPPSATT</sequence>
<dbReference type="KEGG" id="ccro:CMC5_084940"/>
<gene>
    <name evidence="3" type="ORF">CMC5_084940</name>
</gene>
<dbReference type="Pfam" id="PF05685">
    <property type="entry name" value="Uma2"/>
    <property type="match status" value="1"/>
</dbReference>
<dbReference type="Gene3D" id="3.90.1570.10">
    <property type="entry name" value="tt1808, chain A"/>
    <property type="match status" value="1"/>
</dbReference>
<dbReference type="InterPro" id="IPR012296">
    <property type="entry name" value="Nuclease_put_TT1808"/>
</dbReference>